<dbReference type="AlphaFoldDB" id="A0A2Z7DDM3"/>
<feature type="compositionally biased region" description="Polar residues" evidence="1">
    <location>
        <begin position="129"/>
        <end position="146"/>
    </location>
</feature>
<evidence type="ECO:0000313" key="2">
    <source>
        <dbReference type="EMBL" id="KZV55494.1"/>
    </source>
</evidence>
<keyword evidence="3" id="KW-1185">Reference proteome</keyword>
<organism evidence="2 3">
    <name type="scientific">Dorcoceras hygrometricum</name>
    <dbReference type="NCBI Taxonomy" id="472368"/>
    <lineage>
        <taxon>Eukaryota</taxon>
        <taxon>Viridiplantae</taxon>
        <taxon>Streptophyta</taxon>
        <taxon>Embryophyta</taxon>
        <taxon>Tracheophyta</taxon>
        <taxon>Spermatophyta</taxon>
        <taxon>Magnoliopsida</taxon>
        <taxon>eudicotyledons</taxon>
        <taxon>Gunneridae</taxon>
        <taxon>Pentapetalae</taxon>
        <taxon>asterids</taxon>
        <taxon>lamiids</taxon>
        <taxon>Lamiales</taxon>
        <taxon>Gesneriaceae</taxon>
        <taxon>Didymocarpoideae</taxon>
        <taxon>Trichosporeae</taxon>
        <taxon>Loxocarpinae</taxon>
        <taxon>Dorcoceras</taxon>
    </lineage>
</organism>
<reference evidence="2 3" key="1">
    <citation type="journal article" date="2015" name="Proc. Natl. Acad. Sci. U.S.A.">
        <title>The resurrection genome of Boea hygrometrica: A blueprint for survival of dehydration.</title>
        <authorList>
            <person name="Xiao L."/>
            <person name="Yang G."/>
            <person name="Zhang L."/>
            <person name="Yang X."/>
            <person name="Zhao S."/>
            <person name="Ji Z."/>
            <person name="Zhou Q."/>
            <person name="Hu M."/>
            <person name="Wang Y."/>
            <person name="Chen M."/>
            <person name="Xu Y."/>
            <person name="Jin H."/>
            <person name="Xiao X."/>
            <person name="Hu G."/>
            <person name="Bao F."/>
            <person name="Hu Y."/>
            <person name="Wan P."/>
            <person name="Li L."/>
            <person name="Deng X."/>
            <person name="Kuang T."/>
            <person name="Xiang C."/>
            <person name="Zhu J.K."/>
            <person name="Oliver M.J."/>
            <person name="He Y."/>
        </authorList>
    </citation>
    <scope>NUCLEOTIDE SEQUENCE [LARGE SCALE GENOMIC DNA]</scope>
    <source>
        <strain evidence="3">cv. XS01</strain>
    </source>
</reference>
<evidence type="ECO:0000313" key="3">
    <source>
        <dbReference type="Proteomes" id="UP000250235"/>
    </source>
</evidence>
<accession>A0A2Z7DDM3</accession>
<gene>
    <name evidence="2" type="ORF">F511_35069</name>
</gene>
<dbReference type="EMBL" id="KQ988523">
    <property type="protein sequence ID" value="KZV55494.1"/>
    <property type="molecule type" value="Genomic_DNA"/>
</dbReference>
<feature type="compositionally biased region" description="Basic and acidic residues" evidence="1">
    <location>
        <begin position="52"/>
        <end position="69"/>
    </location>
</feature>
<feature type="compositionally biased region" description="Basic and acidic residues" evidence="1">
    <location>
        <begin position="78"/>
        <end position="105"/>
    </location>
</feature>
<sequence length="152" mass="17737">MTSKLIQLRAKIDKEETSSEQVSAQERSVQFRDQGQIRFTVNSSEQNSEQLRMPKLEQYRTEKRMDQSLKEVISLEQIRTDENKSREHQSAQRSELVRHSADRSRTTQTTQSCTKKKKTAQSCMKQIRAEQSCTKKIRVEQSSTKQVRARTA</sequence>
<dbReference type="Proteomes" id="UP000250235">
    <property type="component" value="Unassembled WGS sequence"/>
</dbReference>
<evidence type="ECO:0000256" key="1">
    <source>
        <dbReference type="SAM" id="MobiDB-lite"/>
    </source>
</evidence>
<feature type="compositionally biased region" description="Polar residues" evidence="1">
    <location>
        <begin position="19"/>
        <end position="50"/>
    </location>
</feature>
<protein>
    <submittedName>
        <fullName evidence="2">Uncharacterized protein</fullName>
    </submittedName>
</protein>
<proteinExistence type="predicted"/>
<name>A0A2Z7DDM3_9LAMI</name>
<feature type="region of interest" description="Disordered" evidence="1">
    <location>
        <begin position="1"/>
        <end position="152"/>
    </location>
</feature>